<dbReference type="GO" id="GO:0032977">
    <property type="term" value="F:membrane insertase activity"/>
    <property type="evidence" value="ECO:0007669"/>
    <property type="project" value="InterPro"/>
</dbReference>
<dbReference type="PANTHER" id="PTHR12428">
    <property type="entry name" value="OXA1"/>
    <property type="match status" value="1"/>
</dbReference>
<keyword evidence="8" id="KW-1185">Reference proteome</keyword>
<dbReference type="GO" id="GO:0033617">
    <property type="term" value="P:mitochondrial respiratory chain complex IV assembly"/>
    <property type="evidence" value="ECO:0007669"/>
    <property type="project" value="TreeGrafter"/>
</dbReference>
<evidence type="ECO:0000256" key="6">
    <source>
        <dbReference type="SAM" id="Phobius"/>
    </source>
</evidence>
<evidence type="ECO:0000313" key="7">
    <source>
        <dbReference type="EMBL" id="KAK1839447.1"/>
    </source>
</evidence>
<gene>
    <name evidence="7" type="ORF">CCHR01_17930</name>
</gene>
<dbReference type="PANTHER" id="PTHR12428:SF65">
    <property type="entry name" value="CYTOCHROME C OXIDASE ASSEMBLY PROTEIN COX18, MITOCHONDRIAL"/>
    <property type="match status" value="1"/>
</dbReference>
<evidence type="ECO:0000256" key="3">
    <source>
        <dbReference type="ARBA" id="ARBA00022692"/>
    </source>
</evidence>
<dbReference type="GO" id="GO:0032979">
    <property type="term" value="P:protein insertion into mitochondrial inner membrane from matrix"/>
    <property type="evidence" value="ECO:0007669"/>
    <property type="project" value="TreeGrafter"/>
</dbReference>
<dbReference type="GO" id="GO:0005743">
    <property type="term" value="C:mitochondrial inner membrane"/>
    <property type="evidence" value="ECO:0007669"/>
    <property type="project" value="TreeGrafter"/>
</dbReference>
<proteinExistence type="inferred from homology"/>
<dbReference type="AlphaFoldDB" id="A0AAD9E9E6"/>
<reference evidence="7" key="1">
    <citation type="submission" date="2023-01" db="EMBL/GenBank/DDBJ databases">
        <title>Colletotrichum chrysophilum M932 genome sequence.</title>
        <authorList>
            <person name="Baroncelli R."/>
        </authorList>
    </citation>
    <scope>NUCLEOTIDE SEQUENCE</scope>
    <source>
        <strain evidence="7">M932</strain>
    </source>
</reference>
<feature type="transmembrane region" description="Helical" evidence="6">
    <location>
        <begin position="292"/>
        <end position="316"/>
    </location>
</feature>
<name>A0AAD9E9E6_9PEZI</name>
<feature type="transmembrane region" description="Helical" evidence="6">
    <location>
        <begin position="77"/>
        <end position="98"/>
    </location>
</feature>
<dbReference type="Proteomes" id="UP001243330">
    <property type="component" value="Unassembled WGS sequence"/>
</dbReference>
<sequence length="359" mass="39928">MASLRGARHISAPTWRLPAGCSTKPFHTCFRPGLANNTQRFTQHKIGTRRLHIQTVESCIQLAQDHMVSLHLAGLDWLTAIFGLALIPAALRVPLTIYSTRISVRQSKLNPLVQAWNHTVRSPTRIQKVLDVARERKRIYRERGVQEWKNLAPMLTIPFWLVNTEAIRRVCGANGGLLSLITGSYREATQSDGEGAAIISDQTAAALSAASDGIQSAATALDTGVYYAPGELLCDIAARSDPLLLWPSLLAATMVTSFWPQGNEMKRLVFGLSTDLKLLPPSTRWRVRLSRAALLVGAVAPFTLCQLPVGLFWYWISSFWAGHALRWFAQLFTGSPEKAIRENKVVPCRNFEPMFLKMK</sequence>
<comment type="caution">
    <text evidence="7">The sequence shown here is derived from an EMBL/GenBank/DDBJ whole genome shotgun (WGS) entry which is preliminary data.</text>
</comment>
<keyword evidence="5 6" id="KW-0472">Membrane</keyword>
<accession>A0AAD9E9E6</accession>
<comment type="similarity">
    <text evidence="2">Belongs to the OXA1/ALB3/YidC family.</text>
</comment>
<evidence type="ECO:0000256" key="1">
    <source>
        <dbReference type="ARBA" id="ARBA00004141"/>
    </source>
</evidence>
<evidence type="ECO:0000256" key="5">
    <source>
        <dbReference type="ARBA" id="ARBA00023136"/>
    </source>
</evidence>
<evidence type="ECO:0000313" key="8">
    <source>
        <dbReference type="Proteomes" id="UP001243330"/>
    </source>
</evidence>
<protein>
    <submittedName>
        <fullName evidence="7">Mitochondrial inner membrane protein oxa1-1</fullName>
    </submittedName>
</protein>
<organism evidence="7 8">
    <name type="scientific">Colletotrichum chrysophilum</name>
    <dbReference type="NCBI Taxonomy" id="1836956"/>
    <lineage>
        <taxon>Eukaryota</taxon>
        <taxon>Fungi</taxon>
        <taxon>Dikarya</taxon>
        <taxon>Ascomycota</taxon>
        <taxon>Pezizomycotina</taxon>
        <taxon>Sordariomycetes</taxon>
        <taxon>Hypocreomycetidae</taxon>
        <taxon>Glomerellales</taxon>
        <taxon>Glomerellaceae</taxon>
        <taxon>Colletotrichum</taxon>
        <taxon>Colletotrichum gloeosporioides species complex</taxon>
    </lineage>
</organism>
<evidence type="ECO:0000256" key="4">
    <source>
        <dbReference type="ARBA" id="ARBA00022989"/>
    </source>
</evidence>
<keyword evidence="3 6" id="KW-0812">Transmembrane</keyword>
<comment type="subcellular location">
    <subcellularLocation>
        <location evidence="1">Membrane</location>
        <topology evidence="1">Multi-pass membrane protein</topology>
    </subcellularLocation>
</comment>
<dbReference type="EMBL" id="JAQOWY010000672">
    <property type="protein sequence ID" value="KAK1839447.1"/>
    <property type="molecule type" value="Genomic_DNA"/>
</dbReference>
<keyword evidence="4 6" id="KW-1133">Transmembrane helix</keyword>
<evidence type="ECO:0000256" key="2">
    <source>
        <dbReference type="ARBA" id="ARBA00009877"/>
    </source>
</evidence>
<dbReference type="InterPro" id="IPR001708">
    <property type="entry name" value="YidC/ALB3/OXA1/COX18"/>
</dbReference>